<dbReference type="PANTHER" id="PTHR11552:SF123">
    <property type="entry name" value="GMC OXIDOREDUCTASE (AFU_ORTHOLOGUE AFUA_2G01770)-RELATED"/>
    <property type="match status" value="1"/>
</dbReference>
<dbReference type="AlphaFoldDB" id="A0A2J6SA76"/>
<dbReference type="SUPFAM" id="SSF51905">
    <property type="entry name" value="FAD/NAD(P)-binding domain"/>
    <property type="match status" value="1"/>
</dbReference>
<dbReference type="Gene3D" id="3.50.50.60">
    <property type="entry name" value="FAD/NAD(P)-binding domain"/>
    <property type="match status" value="1"/>
</dbReference>
<evidence type="ECO:0000313" key="7">
    <source>
        <dbReference type="Proteomes" id="UP000235786"/>
    </source>
</evidence>
<dbReference type="Gene3D" id="3.30.560.10">
    <property type="entry name" value="Glucose Oxidase, domain 3"/>
    <property type="match status" value="1"/>
</dbReference>
<dbReference type="InterPro" id="IPR000172">
    <property type="entry name" value="GMC_OxRdtase_N"/>
</dbReference>
<dbReference type="GO" id="GO:0050660">
    <property type="term" value="F:flavin adenine dinucleotide binding"/>
    <property type="evidence" value="ECO:0007669"/>
    <property type="project" value="InterPro"/>
</dbReference>
<protein>
    <submittedName>
        <fullName evidence="6">GMC oxidoreductase</fullName>
    </submittedName>
</protein>
<dbReference type="SUPFAM" id="SSF54373">
    <property type="entry name" value="FAD-linked reductases, C-terminal domain"/>
    <property type="match status" value="1"/>
</dbReference>
<feature type="binding site" evidence="3">
    <location>
        <position position="82"/>
    </location>
    <ligand>
        <name>FAD</name>
        <dbReference type="ChEBI" id="CHEBI:57692"/>
    </ligand>
</feature>
<dbReference type="InterPro" id="IPR036188">
    <property type="entry name" value="FAD/NAD-bd_sf"/>
</dbReference>
<keyword evidence="3 4" id="KW-0274">FAD</keyword>
<evidence type="ECO:0000313" key="6">
    <source>
        <dbReference type="EMBL" id="PMD47659.1"/>
    </source>
</evidence>
<dbReference type="InterPro" id="IPR007867">
    <property type="entry name" value="GMC_OxRtase_C"/>
</dbReference>
<proteinExistence type="inferred from homology"/>
<evidence type="ECO:0000259" key="5">
    <source>
        <dbReference type="PROSITE" id="PS00623"/>
    </source>
</evidence>
<dbReference type="PANTHER" id="PTHR11552">
    <property type="entry name" value="GLUCOSE-METHANOL-CHOLINE GMC OXIDOREDUCTASE"/>
    <property type="match status" value="1"/>
</dbReference>
<feature type="active site" description="Proton acceptor" evidence="2">
    <location>
        <position position="530"/>
    </location>
</feature>
<sequence length="567" mass="61771">MPTFDFIIVGGGTAGIVLASRLSSALPTTSILLIEAGADGDPRLEPSQGYRAGLDTNLEWDHATVPQKGLGGKTIKQIQGKVLGGSSAINVQGWTRGPAADFDQWAELVGDRRWSWDGLLPYFKKTETFYPAKSNTADLEKYHGFDGPIKVAQPSNSGKPRTYPLKDMVFQAYEAAGVNWLPDCGTGDILGYCESTQNTYNGKRHYAANCYKLGPNVTTWTKTLAEKLIFKGKKVTGLEVTQKGQSSLVENLKVLARKEVLVCSGVQGSAKLLLLSGIGPGEELQKHSIPQVLELPVGENYSDHPFFHTFWKVRDRGLSLGDMPMVTPECDWTAGLPGDVTAWHRHDEVMSKFGKESLDPKTYELMTAPGKVNTESFVLYGHIDLTQSGEPNPGGSVLQMCNMLVSPTSRGTLKLRSTNSQDPPILDPNLLSNELDTQLLYACGRLTISMMQGPVGQKYGAREYGIHESIRDDLSDTAMQKRLFYASRSLNHGSGTCAMGSVVDSECRVKGLEGVRVVDASIFPNPLGAHYQAAVYAVAEMMTNLIIEGEKSRNASTQIPHPPRLVE</sequence>
<keyword evidence="4" id="KW-0285">Flavoprotein</keyword>
<dbReference type="PIRSF" id="PIRSF000137">
    <property type="entry name" value="Alcohol_oxidase"/>
    <property type="match status" value="1"/>
</dbReference>
<evidence type="ECO:0000256" key="2">
    <source>
        <dbReference type="PIRSR" id="PIRSR000137-1"/>
    </source>
</evidence>
<dbReference type="GO" id="GO:0016614">
    <property type="term" value="F:oxidoreductase activity, acting on CH-OH group of donors"/>
    <property type="evidence" value="ECO:0007669"/>
    <property type="project" value="InterPro"/>
</dbReference>
<dbReference type="EMBL" id="KZ613938">
    <property type="protein sequence ID" value="PMD47659.1"/>
    <property type="molecule type" value="Genomic_DNA"/>
</dbReference>
<dbReference type="Proteomes" id="UP000235786">
    <property type="component" value="Unassembled WGS sequence"/>
</dbReference>
<reference evidence="6 7" key="1">
    <citation type="submission" date="2016-04" db="EMBL/GenBank/DDBJ databases">
        <title>A degradative enzymes factory behind the ericoid mycorrhizal symbiosis.</title>
        <authorList>
            <consortium name="DOE Joint Genome Institute"/>
            <person name="Martino E."/>
            <person name="Morin E."/>
            <person name="Grelet G."/>
            <person name="Kuo A."/>
            <person name="Kohler A."/>
            <person name="Daghino S."/>
            <person name="Barry K."/>
            <person name="Choi C."/>
            <person name="Cichocki N."/>
            <person name="Clum A."/>
            <person name="Copeland A."/>
            <person name="Hainaut M."/>
            <person name="Haridas S."/>
            <person name="Labutti K."/>
            <person name="Lindquist E."/>
            <person name="Lipzen A."/>
            <person name="Khouja H.-R."/>
            <person name="Murat C."/>
            <person name="Ohm R."/>
            <person name="Olson A."/>
            <person name="Spatafora J."/>
            <person name="Veneault-Fourrey C."/>
            <person name="Henrissat B."/>
            <person name="Grigoriev I."/>
            <person name="Martin F."/>
            <person name="Perotto S."/>
        </authorList>
    </citation>
    <scope>NUCLEOTIDE SEQUENCE [LARGE SCALE GENOMIC DNA]</scope>
    <source>
        <strain evidence="6 7">F</strain>
    </source>
</reference>
<dbReference type="OrthoDB" id="269227at2759"/>
<evidence type="ECO:0000256" key="4">
    <source>
        <dbReference type="RuleBase" id="RU003968"/>
    </source>
</evidence>
<feature type="domain" description="Glucose-methanol-choline oxidoreductase N-terminal" evidence="5">
    <location>
        <begin position="80"/>
        <end position="103"/>
    </location>
</feature>
<comment type="similarity">
    <text evidence="1 4">Belongs to the GMC oxidoreductase family.</text>
</comment>
<organism evidence="6 7">
    <name type="scientific">Hyaloscypha variabilis (strain UAMH 11265 / GT02V1 / F)</name>
    <name type="common">Meliniomyces variabilis</name>
    <dbReference type="NCBI Taxonomy" id="1149755"/>
    <lineage>
        <taxon>Eukaryota</taxon>
        <taxon>Fungi</taxon>
        <taxon>Dikarya</taxon>
        <taxon>Ascomycota</taxon>
        <taxon>Pezizomycotina</taxon>
        <taxon>Leotiomycetes</taxon>
        <taxon>Helotiales</taxon>
        <taxon>Hyaloscyphaceae</taxon>
        <taxon>Hyaloscypha</taxon>
        <taxon>Hyaloscypha variabilis</taxon>
    </lineage>
</organism>
<evidence type="ECO:0000256" key="3">
    <source>
        <dbReference type="PIRSR" id="PIRSR000137-2"/>
    </source>
</evidence>
<dbReference type="PROSITE" id="PS00623">
    <property type="entry name" value="GMC_OXRED_1"/>
    <property type="match status" value="1"/>
</dbReference>
<feature type="active site" description="Proton donor" evidence="2">
    <location>
        <position position="492"/>
    </location>
</feature>
<accession>A0A2J6SA76</accession>
<dbReference type="Pfam" id="PF05199">
    <property type="entry name" value="GMC_oxred_C"/>
    <property type="match status" value="1"/>
</dbReference>
<comment type="cofactor">
    <cofactor evidence="3">
        <name>FAD</name>
        <dbReference type="ChEBI" id="CHEBI:57692"/>
    </cofactor>
</comment>
<evidence type="ECO:0000256" key="1">
    <source>
        <dbReference type="ARBA" id="ARBA00010790"/>
    </source>
</evidence>
<dbReference type="Pfam" id="PF00732">
    <property type="entry name" value="GMC_oxred_N"/>
    <property type="match status" value="1"/>
</dbReference>
<name>A0A2J6SA76_HYAVF</name>
<gene>
    <name evidence="6" type="ORF">L207DRAFT_551142</name>
</gene>
<dbReference type="STRING" id="1149755.A0A2J6SA76"/>
<keyword evidence="7" id="KW-1185">Reference proteome</keyword>
<dbReference type="InterPro" id="IPR012132">
    <property type="entry name" value="GMC_OxRdtase"/>
</dbReference>